<evidence type="ECO:0000313" key="4">
    <source>
        <dbReference type="Proteomes" id="UP000228867"/>
    </source>
</evidence>
<feature type="transmembrane region" description="Helical" evidence="2">
    <location>
        <begin position="6"/>
        <end position="22"/>
    </location>
</feature>
<dbReference type="Proteomes" id="UP000228867">
    <property type="component" value="Unassembled WGS sequence"/>
</dbReference>
<feature type="compositionally biased region" description="Low complexity" evidence="1">
    <location>
        <begin position="47"/>
        <end position="57"/>
    </location>
</feature>
<evidence type="ECO:0000313" key="3">
    <source>
        <dbReference type="EMBL" id="PIR07413.1"/>
    </source>
</evidence>
<accession>A0A2H0NEU1</accession>
<organism evidence="3 4">
    <name type="scientific">Candidatus Jorgensenbacteria bacterium CG11_big_fil_rev_8_21_14_0_20_38_23</name>
    <dbReference type="NCBI Taxonomy" id="1974594"/>
    <lineage>
        <taxon>Bacteria</taxon>
        <taxon>Candidatus Joergenseniibacteriota</taxon>
    </lineage>
</organism>
<dbReference type="EMBL" id="PCWR01000029">
    <property type="protein sequence ID" value="PIR07413.1"/>
    <property type="molecule type" value="Genomic_DNA"/>
</dbReference>
<keyword evidence="2" id="KW-1133">Transmembrane helix</keyword>
<evidence type="ECO:0000256" key="2">
    <source>
        <dbReference type="SAM" id="Phobius"/>
    </source>
</evidence>
<dbReference type="AlphaFoldDB" id="A0A2H0NEU1"/>
<keyword evidence="2" id="KW-0472">Membrane</keyword>
<comment type="caution">
    <text evidence="3">The sequence shown here is derived from an EMBL/GenBank/DDBJ whole genome shotgun (WGS) entry which is preliminary data.</text>
</comment>
<sequence length="304" mass="34481">MNKQLSLVIILFIIGFAIYFLIKNPAIFKFSFNAPLGLSPLVSTTTSPSKESISSRPSRPPQTLPPKTQIQESPPPKITPPIGFSVEQLSPDYQKVKISSVSASSYSGNQIFLRANYNNKNPFLVTGLRIKTNRGEIIIPQAVSDYSPSGLSLPVDIYLNPNGSINIYGSYSPIGQNLRLNKCLGYLNNIYKFSPTLPNNCPSIVENNKSKIYSLSGYCQKYIFSLGRCQIPRADEINFLSTDYNCGEFLKDINHRSCYNDHRFEKDFFSDKWWLWTATLPLDPYHDQVRLFDKKGLLINEYIY</sequence>
<feature type="region of interest" description="Disordered" evidence="1">
    <location>
        <begin position="47"/>
        <end position="77"/>
    </location>
</feature>
<reference evidence="3 4" key="1">
    <citation type="submission" date="2017-09" db="EMBL/GenBank/DDBJ databases">
        <title>Depth-based differentiation of microbial function through sediment-hosted aquifers and enrichment of novel symbionts in the deep terrestrial subsurface.</title>
        <authorList>
            <person name="Probst A.J."/>
            <person name="Ladd B."/>
            <person name="Jarett J.K."/>
            <person name="Geller-Mcgrath D.E."/>
            <person name="Sieber C.M."/>
            <person name="Emerson J.B."/>
            <person name="Anantharaman K."/>
            <person name="Thomas B.C."/>
            <person name="Malmstrom R."/>
            <person name="Stieglmeier M."/>
            <person name="Klingl A."/>
            <person name="Woyke T."/>
            <person name="Ryan C.M."/>
            <person name="Banfield J.F."/>
        </authorList>
    </citation>
    <scope>NUCLEOTIDE SEQUENCE [LARGE SCALE GENOMIC DNA]</scope>
    <source>
        <strain evidence="3">CG11_big_fil_rev_8_21_14_0_20_38_23</strain>
    </source>
</reference>
<gene>
    <name evidence="3" type="ORF">COV54_01265</name>
</gene>
<protein>
    <recommendedName>
        <fullName evidence="5">LTD domain-containing protein</fullName>
    </recommendedName>
</protein>
<proteinExistence type="predicted"/>
<evidence type="ECO:0008006" key="5">
    <source>
        <dbReference type="Google" id="ProtNLM"/>
    </source>
</evidence>
<name>A0A2H0NEU1_9BACT</name>
<keyword evidence="2" id="KW-0812">Transmembrane</keyword>
<evidence type="ECO:0000256" key="1">
    <source>
        <dbReference type="SAM" id="MobiDB-lite"/>
    </source>
</evidence>